<keyword evidence="1" id="KW-0812">Transmembrane</keyword>
<gene>
    <name evidence="2" type="ORF">F7D71_11565</name>
</gene>
<keyword evidence="1" id="KW-0472">Membrane</keyword>
<comment type="caution">
    <text evidence="2">The sequence shown here is derived from an EMBL/GenBank/DDBJ whole genome shotgun (WGS) entry which is preliminary data.</text>
</comment>
<keyword evidence="1" id="KW-1133">Transmembrane helix</keyword>
<protein>
    <submittedName>
        <fullName evidence="2">Uncharacterized protein</fullName>
    </submittedName>
</protein>
<evidence type="ECO:0000256" key="1">
    <source>
        <dbReference type="SAM" id="Phobius"/>
    </source>
</evidence>
<reference evidence="3" key="1">
    <citation type="submission" date="2019-09" db="EMBL/GenBank/DDBJ databases">
        <title>Distinct polysaccharide growth profiles of human intestinal Prevotella copri isolates.</title>
        <authorList>
            <person name="Fehlner-Peach H."/>
            <person name="Magnabosco C."/>
            <person name="Raghavan V."/>
            <person name="Scher J.U."/>
            <person name="Tett A."/>
            <person name="Cox L.M."/>
            <person name="Gottsegen C."/>
            <person name="Watters A."/>
            <person name="Wiltshire- Gordon J.D."/>
            <person name="Segata N."/>
            <person name="Bonneau R."/>
            <person name="Littman D.R."/>
        </authorList>
    </citation>
    <scope>NUCLEOTIDE SEQUENCE [LARGE SCALE GENOMIC DNA]</scope>
    <source>
        <strain evidence="3">BU41712</strain>
    </source>
</reference>
<feature type="transmembrane region" description="Helical" evidence="1">
    <location>
        <begin position="60"/>
        <end position="76"/>
    </location>
</feature>
<feature type="transmembrane region" description="Helical" evidence="1">
    <location>
        <begin position="88"/>
        <end position="111"/>
    </location>
</feature>
<sequence length="112" mass="12675">MEYLPLCGILSFITGIALLFHTIRKRKSIGLILYVTYLIFAITCVCLGIYCIIRNQYDELCAIIFGIAFTVFTYKSKDEFPPSFTISYINYLQGYVAGLGAILYGLAKIFLE</sequence>
<evidence type="ECO:0000313" key="2">
    <source>
        <dbReference type="EMBL" id="MQN78477.1"/>
    </source>
</evidence>
<dbReference type="Proteomes" id="UP000423156">
    <property type="component" value="Unassembled WGS sequence"/>
</dbReference>
<proteinExistence type="predicted"/>
<dbReference type="EMBL" id="VZBZ01000143">
    <property type="protein sequence ID" value="MQN78477.1"/>
    <property type="molecule type" value="Genomic_DNA"/>
</dbReference>
<evidence type="ECO:0000313" key="3">
    <source>
        <dbReference type="Proteomes" id="UP000423156"/>
    </source>
</evidence>
<dbReference type="AlphaFoldDB" id="A0AA90ZUU3"/>
<organism evidence="2 3">
    <name type="scientific">Segatella copri</name>
    <dbReference type="NCBI Taxonomy" id="165179"/>
    <lineage>
        <taxon>Bacteria</taxon>
        <taxon>Pseudomonadati</taxon>
        <taxon>Bacteroidota</taxon>
        <taxon>Bacteroidia</taxon>
        <taxon>Bacteroidales</taxon>
        <taxon>Prevotellaceae</taxon>
        <taxon>Segatella</taxon>
    </lineage>
</organism>
<name>A0AA90ZUU3_9BACT</name>
<accession>A0AA90ZUU3</accession>
<dbReference type="RefSeq" id="WP_194252988.1">
    <property type="nucleotide sequence ID" value="NZ_VZBX01000094.1"/>
</dbReference>
<feature type="transmembrane region" description="Helical" evidence="1">
    <location>
        <begin position="29"/>
        <end position="53"/>
    </location>
</feature>